<feature type="domain" description="HTH araC/xylS-type" evidence="4">
    <location>
        <begin position="188"/>
        <end position="293"/>
    </location>
</feature>
<dbReference type="InterPro" id="IPR003313">
    <property type="entry name" value="AraC-bd"/>
</dbReference>
<evidence type="ECO:0000256" key="2">
    <source>
        <dbReference type="ARBA" id="ARBA00023125"/>
    </source>
</evidence>
<dbReference type="PANTHER" id="PTHR43280">
    <property type="entry name" value="ARAC-FAMILY TRANSCRIPTIONAL REGULATOR"/>
    <property type="match status" value="1"/>
</dbReference>
<keyword evidence="1" id="KW-0805">Transcription regulation</keyword>
<dbReference type="PANTHER" id="PTHR43280:SF32">
    <property type="entry name" value="TRANSCRIPTIONAL REGULATORY PROTEIN"/>
    <property type="match status" value="1"/>
</dbReference>
<organism evidence="5 6">
    <name type="scientific">Paenibacillus chondroitinus</name>
    <dbReference type="NCBI Taxonomy" id="59842"/>
    <lineage>
        <taxon>Bacteria</taxon>
        <taxon>Bacillati</taxon>
        <taxon>Bacillota</taxon>
        <taxon>Bacilli</taxon>
        <taxon>Bacillales</taxon>
        <taxon>Paenibacillaceae</taxon>
        <taxon>Paenibacillus</taxon>
    </lineage>
</organism>
<evidence type="ECO:0000256" key="1">
    <source>
        <dbReference type="ARBA" id="ARBA00023015"/>
    </source>
</evidence>
<sequence length="311" mass="35288">MSEMIADMVEIGRLPDVRMSFHLMGLHVRDVGPSWTYPSHEHPMYELHWVIEGDMKMMIEGQIYDQKKGDLLFIRPGIIHSCKSAGSRGFTYFCIHFSVADPAFSKELERRQATCYESSSPLVKELAPFLTELCNFATENKNRSLSAAKSMKMYAAVFELLGTFVEQLSQTDNFVLTKKELLASRIAENIGSSIRSSLLHGQVEDNERKFVQDIAESLNLSPSQVNRVFQQVYGKAPRKYMSEILLSEAQRLLLQTDLSIDHIAMILGYKTSAHFSRQFKRWIGIAPSVYRGTAEMDEGPPLIPPSPQKSR</sequence>
<dbReference type="Gene3D" id="2.60.120.10">
    <property type="entry name" value="Jelly Rolls"/>
    <property type="match status" value="1"/>
</dbReference>
<dbReference type="SMART" id="SM00342">
    <property type="entry name" value="HTH_ARAC"/>
    <property type="match status" value="1"/>
</dbReference>
<keyword evidence="2" id="KW-0238">DNA-binding</keyword>
<dbReference type="InterPro" id="IPR018060">
    <property type="entry name" value="HTH_AraC"/>
</dbReference>
<dbReference type="InterPro" id="IPR014710">
    <property type="entry name" value="RmlC-like_jellyroll"/>
</dbReference>
<dbReference type="InterPro" id="IPR037923">
    <property type="entry name" value="HTH-like"/>
</dbReference>
<proteinExistence type="predicted"/>
<accession>A0ABU6DCC6</accession>
<reference evidence="5 6" key="1">
    <citation type="submission" date="2023-03" db="EMBL/GenBank/DDBJ databases">
        <title>Bacillus Genome Sequencing.</title>
        <authorList>
            <person name="Dunlap C."/>
        </authorList>
    </citation>
    <scope>NUCLEOTIDE SEQUENCE [LARGE SCALE GENOMIC DNA]</scope>
    <source>
        <strain evidence="5 6">NRS-1351</strain>
    </source>
</reference>
<dbReference type="EMBL" id="JAROBY010000026">
    <property type="protein sequence ID" value="MEB4795379.1"/>
    <property type="molecule type" value="Genomic_DNA"/>
</dbReference>
<dbReference type="PROSITE" id="PS01124">
    <property type="entry name" value="HTH_ARAC_FAMILY_2"/>
    <property type="match status" value="1"/>
</dbReference>
<dbReference type="Proteomes" id="UP001355653">
    <property type="component" value="Unassembled WGS sequence"/>
</dbReference>
<dbReference type="SUPFAM" id="SSF46689">
    <property type="entry name" value="Homeodomain-like"/>
    <property type="match status" value="1"/>
</dbReference>
<dbReference type="InterPro" id="IPR009057">
    <property type="entry name" value="Homeodomain-like_sf"/>
</dbReference>
<dbReference type="Pfam" id="PF12833">
    <property type="entry name" value="HTH_18"/>
    <property type="match status" value="1"/>
</dbReference>
<name>A0ABU6DCC6_9BACL</name>
<evidence type="ECO:0000313" key="5">
    <source>
        <dbReference type="EMBL" id="MEB4795379.1"/>
    </source>
</evidence>
<protein>
    <submittedName>
        <fullName evidence="5">AraC family transcriptional regulator</fullName>
    </submittedName>
</protein>
<gene>
    <name evidence="5" type="ORF">P5G65_15855</name>
</gene>
<dbReference type="Pfam" id="PF02311">
    <property type="entry name" value="AraC_binding"/>
    <property type="match status" value="1"/>
</dbReference>
<dbReference type="RefSeq" id="WP_127454934.1">
    <property type="nucleotide sequence ID" value="NZ_JAROBY010000026.1"/>
</dbReference>
<evidence type="ECO:0000259" key="4">
    <source>
        <dbReference type="PROSITE" id="PS01124"/>
    </source>
</evidence>
<dbReference type="PRINTS" id="PR00032">
    <property type="entry name" value="HTHARAC"/>
</dbReference>
<dbReference type="InterPro" id="IPR020449">
    <property type="entry name" value="Tscrpt_reg_AraC-type_HTH"/>
</dbReference>
<comment type="caution">
    <text evidence="5">The sequence shown here is derived from an EMBL/GenBank/DDBJ whole genome shotgun (WGS) entry which is preliminary data.</text>
</comment>
<dbReference type="SUPFAM" id="SSF51215">
    <property type="entry name" value="Regulatory protein AraC"/>
    <property type="match status" value="1"/>
</dbReference>
<evidence type="ECO:0000256" key="3">
    <source>
        <dbReference type="ARBA" id="ARBA00023163"/>
    </source>
</evidence>
<keyword evidence="3" id="KW-0804">Transcription</keyword>
<keyword evidence="6" id="KW-1185">Reference proteome</keyword>
<dbReference type="Gene3D" id="1.10.10.60">
    <property type="entry name" value="Homeodomain-like"/>
    <property type="match status" value="2"/>
</dbReference>
<evidence type="ECO:0000313" key="6">
    <source>
        <dbReference type="Proteomes" id="UP001355653"/>
    </source>
</evidence>